<dbReference type="Gene3D" id="3.40.50.150">
    <property type="entry name" value="Vaccinia Virus protein VP39"/>
    <property type="match status" value="1"/>
</dbReference>
<proteinExistence type="inferred from homology"/>
<dbReference type="GO" id="GO:0008168">
    <property type="term" value="F:methyltransferase activity"/>
    <property type="evidence" value="ECO:0007669"/>
    <property type="project" value="UniProtKB-KW"/>
</dbReference>
<dbReference type="PANTHER" id="PTHR43667:SF1">
    <property type="entry name" value="CYCLOPROPANE-FATTY-ACYL-PHOSPHOLIPID SYNTHASE"/>
    <property type="match status" value="1"/>
</dbReference>
<name>A0A344ULV2_9NEIS</name>
<organism evidence="6 7">
    <name type="scientific">Chromobacterium phragmitis</name>
    <dbReference type="NCBI Taxonomy" id="2202141"/>
    <lineage>
        <taxon>Bacteria</taxon>
        <taxon>Pseudomonadati</taxon>
        <taxon>Pseudomonadota</taxon>
        <taxon>Betaproteobacteria</taxon>
        <taxon>Neisseriales</taxon>
        <taxon>Chromobacteriaceae</taxon>
        <taxon>Chromobacterium</taxon>
    </lineage>
</organism>
<keyword evidence="3" id="KW-0808">Transferase</keyword>
<dbReference type="EMBL" id="CP029554">
    <property type="protein sequence ID" value="AXE36250.1"/>
    <property type="molecule type" value="Genomic_DNA"/>
</dbReference>
<reference evidence="6 7" key="1">
    <citation type="submission" date="2018-05" db="EMBL/GenBank/DDBJ databases">
        <title>Genome sequencing, assembly and analysis of the novel insecticidal bacterium, Chromobacterium phragmitis.</title>
        <authorList>
            <person name="Sparks M.E."/>
            <person name="Blackburn M.B."/>
            <person name="Gundersen-Rindal D.E."/>
        </authorList>
    </citation>
    <scope>NUCLEOTIDE SEQUENCE [LARGE SCALE GENOMIC DNA]</scope>
    <source>
        <strain evidence="6">IIBBL 274-1</strain>
    </source>
</reference>
<dbReference type="CDD" id="cd02440">
    <property type="entry name" value="AdoMet_MTases"/>
    <property type="match status" value="1"/>
</dbReference>
<sequence>MRIQVETTQYDREEHIFTAFLDPYMKFSSGLFSSHETSFENSVIEMLDFLLDSAQISNGARVLEIGTGWGCLIKRLKERFPHATYTGVSPSAAQITYVREHVDQQAPIHVCAFELAEVQGPFDAIFLSGTFCHLQDKFLQLERIFNLLAEGGRLIIEDSFFRSRQAMEVLRECSARGEVQTAMFGWAELMPLSSLLDISESIGFHLVSCRDFTDDYERTGKEWIRRLAKSALSYPAKKDMLFYLRLANNGWHRNAYCYALTFERPRRVDMPSVLELVNKEA</sequence>
<protein>
    <recommendedName>
        <fullName evidence="8">Class I SAM-dependent methyltransferase</fullName>
    </recommendedName>
</protein>
<evidence type="ECO:0000313" key="7">
    <source>
        <dbReference type="Proteomes" id="UP000252038"/>
    </source>
</evidence>
<dbReference type="GO" id="GO:0032259">
    <property type="term" value="P:methylation"/>
    <property type="evidence" value="ECO:0007669"/>
    <property type="project" value="UniProtKB-KW"/>
</dbReference>
<evidence type="ECO:0000256" key="1">
    <source>
        <dbReference type="ARBA" id="ARBA00010815"/>
    </source>
</evidence>
<keyword evidence="5" id="KW-0443">Lipid metabolism</keyword>
<dbReference type="InterPro" id="IPR029063">
    <property type="entry name" value="SAM-dependent_MTases_sf"/>
</dbReference>
<evidence type="ECO:0000256" key="5">
    <source>
        <dbReference type="ARBA" id="ARBA00023098"/>
    </source>
</evidence>
<dbReference type="PANTHER" id="PTHR43667">
    <property type="entry name" value="CYCLOPROPANE-FATTY-ACYL-PHOSPHOLIPID SYNTHASE"/>
    <property type="match status" value="1"/>
</dbReference>
<dbReference type="Pfam" id="PF02353">
    <property type="entry name" value="CMAS"/>
    <property type="match status" value="1"/>
</dbReference>
<evidence type="ECO:0008006" key="8">
    <source>
        <dbReference type="Google" id="ProtNLM"/>
    </source>
</evidence>
<evidence type="ECO:0000256" key="3">
    <source>
        <dbReference type="ARBA" id="ARBA00022679"/>
    </source>
</evidence>
<dbReference type="SUPFAM" id="SSF53335">
    <property type="entry name" value="S-adenosyl-L-methionine-dependent methyltransferases"/>
    <property type="match status" value="1"/>
</dbReference>
<accession>A0A344ULV2</accession>
<dbReference type="InterPro" id="IPR050723">
    <property type="entry name" value="CFA/CMAS"/>
</dbReference>
<evidence type="ECO:0000256" key="2">
    <source>
        <dbReference type="ARBA" id="ARBA00022603"/>
    </source>
</evidence>
<dbReference type="AlphaFoldDB" id="A0A344ULV2"/>
<evidence type="ECO:0000256" key="4">
    <source>
        <dbReference type="ARBA" id="ARBA00022691"/>
    </source>
</evidence>
<keyword evidence="4" id="KW-0949">S-adenosyl-L-methionine</keyword>
<keyword evidence="2" id="KW-0489">Methyltransferase</keyword>
<dbReference type="KEGG" id="chrb:DK843_19285"/>
<dbReference type="Proteomes" id="UP000252038">
    <property type="component" value="Chromosome"/>
</dbReference>
<evidence type="ECO:0000313" key="6">
    <source>
        <dbReference type="EMBL" id="AXE36250.1"/>
    </source>
</evidence>
<comment type="similarity">
    <text evidence="1">Belongs to the CFA/CMAS family.</text>
</comment>
<dbReference type="GO" id="GO:0006629">
    <property type="term" value="P:lipid metabolic process"/>
    <property type="evidence" value="ECO:0007669"/>
    <property type="project" value="UniProtKB-KW"/>
</dbReference>
<gene>
    <name evidence="6" type="ORF">DK843_19285</name>
</gene>